<feature type="active site" evidence="6">
    <location>
        <position position="14"/>
    </location>
</feature>
<dbReference type="Gene3D" id="3.40.50.2300">
    <property type="match status" value="1"/>
</dbReference>
<dbReference type="PANTHER" id="PTHR11717:SF31">
    <property type="entry name" value="LOW MOLECULAR WEIGHT PROTEIN-TYROSINE-PHOSPHATASE ETP-RELATED"/>
    <property type="match status" value="1"/>
</dbReference>
<dbReference type="InterPro" id="IPR036196">
    <property type="entry name" value="Ptyr_pPase_sf"/>
</dbReference>
<dbReference type="CDD" id="cd16343">
    <property type="entry name" value="LMWPTP"/>
    <property type="match status" value="1"/>
</dbReference>
<protein>
    <recommendedName>
        <fullName evidence="2">protein-tyrosine-phosphatase</fullName>
        <ecNumber evidence="2">3.1.3.48</ecNumber>
    </recommendedName>
</protein>
<feature type="domain" description="Phosphotyrosine protein phosphatase I" evidence="7">
    <location>
        <begin position="2"/>
        <end position="139"/>
    </location>
</feature>
<evidence type="ECO:0000259" key="7">
    <source>
        <dbReference type="SMART" id="SM00226"/>
    </source>
</evidence>
<dbReference type="InterPro" id="IPR017867">
    <property type="entry name" value="Tyr_phospatase_low_mol_wt"/>
</dbReference>
<evidence type="ECO:0000256" key="3">
    <source>
        <dbReference type="ARBA" id="ARBA00022801"/>
    </source>
</evidence>
<comment type="caution">
    <text evidence="8">The sequence shown here is derived from an EMBL/GenBank/DDBJ whole genome shotgun (WGS) entry which is preliminary data.</text>
</comment>
<organism evidence="8 9">
    <name type="scientific">Pseudacidovorax intermedius</name>
    <dbReference type="NCBI Taxonomy" id="433924"/>
    <lineage>
        <taxon>Bacteria</taxon>
        <taxon>Pseudomonadati</taxon>
        <taxon>Pseudomonadota</taxon>
        <taxon>Betaproteobacteria</taxon>
        <taxon>Burkholderiales</taxon>
        <taxon>Comamonadaceae</taxon>
        <taxon>Pseudacidovorax</taxon>
    </lineage>
</organism>
<sequence>MKSLLVICVGNICRSPMAEALLAQQLPDLKVSSAGTGALIGHAADPMAQTLMTERGIDIGQHRARQVSRALCQDNDLILTMDDGQKRFLEQTYPFVRGKVYRIGEAAKLNVPDPYKLSRDAFENALQLIDAGVQHWAARIRKLS</sequence>
<dbReference type="InterPro" id="IPR050438">
    <property type="entry name" value="LMW_PTPase"/>
</dbReference>
<reference evidence="8 9" key="1">
    <citation type="journal article" date="2016" name="Front. Microbiol.">
        <title>Genomic Resource of Rice Seed Associated Bacteria.</title>
        <authorList>
            <person name="Midha S."/>
            <person name="Bansal K."/>
            <person name="Sharma S."/>
            <person name="Kumar N."/>
            <person name="Patil P.P."/>
            <person name="Chaudhry V."/>
            <person name="Patil P.B."/>
        </authorList>
    </citation>
    <scope>NUCLEOTIDE SEQUENCE [LARGE SCALE GENOMIC DNA]</scope>
    <source>
        <strain evidence="8 9">NS331</strain>
    </source>
</reference>
<evidence type="ECO:0000256" key="4">
    <source>
        <dbReference type="ARBA" id="ARBA00022912"/>
    </source>
</evidence>
<dbReference type="OrthoDB" id="9784339at2"/>
<keyword evidence="4" id="KW-0904">Protein phosphatase</keyword>
<dbReference type="PANTHER" id="PTHR11717">
    <property type="entry name" value="LOW MOLECULAR WEIGHT PROTEIN TYROSINE PHOSPHATASE"/>
    <property type="match status" value="1"/>
</dbReference>
<evidence type="ECO:0000313" key="8">
    <source>
        <dbReference type="EMBL" id="KTT27312.1"/>
    </source>
</evidence>
<name>A0A147HBH4_9BURK</name>
<dbReference type="EMBL" id="LDSL01000018">
    <property type="protein sequence ID" value="KTT27312.1"/>
    <property type="molecule type" value="Genomic_DNA"/>
</dbReference>
<evidence type="ECO:0000313" key="9">
    <source>
        <dbReference type="Proteomes" id="UP000072741"/>
    </source>
</evidence>
<comment type="catalytic activity">
    <reaction evidence="5">
        <text>O-phospho-L-tyrosyl-[protein] + H2O = L-tyrosyl-[protein] + phosphate</text>
        <dbReference type="Rhea" id="RHEA:10684"/>
        <dbReference type="Rhea" id="RHEA-COMP:10136"/>
        <dbReference type="Rhea" id="RHEA-COMP:20101"/>
        <dbReference type="ChEBI" id="CHEBI:15377"/>
        <dbReference type="ChEBI" id="CHEBI:43474"/>
        <dbReference type="ChEBI" id="CHEBI:46858"/>
        <dbReference type="ChEBI" id="CHEBI:61978"/>
        <dbReference type="EC" id="3.1.3.48"/>
    </reaction>
</comment>
<dbReference type="PATRIC" id="fig|433924.3.peg.1764"/>
<dbReference type="GO" id="GO:0004725">
    <property type="term" value="F:protein tyrosine phosphatase activity"/>
    <property type="evidence" value="ECO:0007669"/>
    <property type="project" value="UniProtKB-EC"/>
</dbReference>
<feature type="active site" description="Proton donor" evidence="6">
    <location>
        <position position="113"/>
    </location>
</feature>
<evidence type="ECO:0000256" key="6">
    <source>
        <dbReference type="PIRSR" id="PIRSR617867-1"/>
    </source>
</evidence>
<dbReference type="Proteomes" id="UP000072741">
    <property type="component" value="Unassembled WGS sequence"/>
</dbReference>
<dbReference type="Pfam" id="PF01451">
    <property type="entry name" value="LMWPc"/>
    <property type="match status" value="1"/>
</dbReference>
<dbReference type="InterPro" id="IPR023485">
    <property type="entry name" value="Ptyr_pPase"/>
</dbReference>
<proteinExistence type="inferred from homology"/>
<dbReference type="PRINTS" id="PR00719">
    <property type="entry name" value="LMWPTPASE"/>
</dbReference>
<accession>A0A147HBH4</accession>
<keyword evidence="9" id="KW-1185">Reference proteome</keyword>
<evidence type="ECO:0000256" key="2">
    <source>
        <dbReference type="ARBA" id="ARBA00013064"/>
    </source>
</evidence>
<dbReference type="RefSeq" id="WP_058640424.1">
    <property type="nucleotide sequence ID" value="NZ_LDSL01000018.1"/>
</dbReference>
<evidence type="ECO:0000256" key="5">
    <source>
        <dbReference type="ARBA" id="ARBA00051722"/>
    </source>
</evidence>
<gene>
    <name evidence="8" type="ORF">NS331_02450</name>
</gene>
<comment type="similarity">
    <text evidence="1">Belongs to the low molecular weight phosphotyrosine protein phosphatase family.</text>
</comment>
<feature type="active site" description="Nucleophile" evidence="6">
    <location>
        <position position="8"/>
    </location>
</feature>
<evidence type="ECO:0000256" key="1">
    <source>
        <dbReference type="ARBA" id="ARBA00011063"/>
    </source>
</evidence>
<dbReference type="AlphaFoldDB" id="A0A147HBH4"/>
<dbReference type="SMART" id="SM00226">
    <property type="entry name" value="LMWPc"/>
    <property type="match status" value="1"/>
</dbReference>
<keyword evidence="3" id="KW-0378">Hydrolase</keyword>
<dbReference type="EC" id="3.1.3.48" evidence="2"/>
<dbReference type="SUPFAM" id="SSF52788">
    <property type="entry name" value="Phosphotyrosine protein phosphatases I"/>
    <property type="match status" value="1"/>
</dbReference>